<name>A0A401RVK3_CHIPU</name>
<comment type="caution">
    <text evidence="1">The sequence shown here is derived from an EMBL/GenBank/DDBJ whole genome shotgun (WGS) entry which is preliminary data.</text>
</comment>
<sequence length="81" mass="9246">MGAQAAGGRRPNQRWGFHENRMAVIKLQQHRGGKEREKTYLSWWGEEPCSGTSRFAKLLEEAVPALKHSLQSLLVRRCVTI</sequence>
<dbReference type="EMBL" id="BEZZ01000007">
    <property type="protein sequence ID" value="GCC22168.1"/>
    <property type="molecule type" value="Genomic_DNA"/>
</dbReference>
<protein>
    <submittedName>
        <fullName evidence="1">Uncharacterized protein</fullName>
    </submittedName>
</protein>
<dbReference type="Proteomes" id="UP000287033">
    <property type="component" value="Unassembled WGS sequence"/>
</dbReference>
<proteinExistence type="predicted"/>
<gene>
    <name evidence="1" type="ORF">chiPu_0000553</name>
</gene>
<accession>A0A401RVK3</accession>
<evidence type="ECO:0000313" key="1">
    <source>
        <dbReference type="EMBL" id="GCC22168.1"/>
    </source>
</evidence>
<keyword evidence="2" id="KW-1185">Reference proteome</keyword>
<organism evidence="1 2">
    <name type="scientific">Chiloscyllium punctatum</name>
    <name type="common">Brownbanded bambooshark</name>
    <name type="synonym">Hemiscyllium punctatum</name>
    <dbReference type="NCBI Taxonomy" id="137246"/>
    <lineage>
        <taxon>Eukaryota</taxon>
        <taxon>Metazoa</taxon>
        <taxon>Chordata</taxon>
        <taxon>Craniata</taxon>
        <taxon>Vertebrata</taxon>
        <taxon>Chondrichthyes</taxon>
        <taxon>Elasmobranchii</taxon>
        <taxon>Galeomorphii</taxon>
        <taxon>Galeoidea</taxon>
        <taxon>Orectolobiformes</taxon>
        <taxon>Hemiscylliidae</taxon>
        <taxon>Chiloscyllium</taxon>
    </lineage>
</organism>
<dbReference type="AlphaFoldDB" id="A0A401RVK3"/>
<evidence type="ECO:0000313" key="2">
    <source>
        <dbReference type="Proteomes" id="UP000287033"/>
    </source>
</evidence>
<reference evidence="1 2" key="1">
    <citation type="journal article" date="2018" name="Nat. Ecol. Evol.">
        <title>Shark genomes provide insights into elasmobranch evolution and the origin of vertebrates.</title>
        <authorList>
            <person name="Hara Y"/>
            <person name="Yamaguchi K"/>
            <person name="Onimaru K"/>
            <person name="Kadota M"/>
            <person name="Koyanagi M"/>
            <person name="Keeley SD"/>
            <person name="Tatsumi K"/>
            <person name="Tanaka K"/>
            <person name="Motone F"/>
            <person name="Kageyama Y"/>
            <person name="Nozu R"/>
            <person name="Adachi N"/>
            <person name="Nishimura O"/>
            <person name="Nakagawa R"/>
            <person name="Tanegashima C"/>
            <person name="Kiyatake I"/>
            <person name="Matsumoto R"/>
            <person name="Murakumo K"/>
            <person name="Nishida K"/>
            <person name="Terakita A"/>
            <person name="Kuratani S"/>
            <person name="Sato K"/>
            <person name="Hyodo S Kuraku.S."/>
        </authorList>
    </citation>
    <scope>NUCLEOTIDE SEQUENCE [LARGE SCALE GENOMIC DNA]</scope>
</reference>